<keyword evidence="3" id="KW-0378">Hydrolase</keyword>
<name>A0A4P6X4W7_HYDPS</name>
<evidence type="ECO:0000313" key="8">
    <source>
        <dbReference type="Proteomes" id="UP000293912"/>
    </source>
</evidence>
<keyword evidence="1" id="KW-0645">Protease</keyword>
<keyword evidence="2" id="KW-0479">Metal-binding</keyword>
<evidence type="ECO:0000256" key="1">
    <source>
        <dbReference type="ARBA" id="ARBA00022670"/>
    </source>
</evidence>
<proteinExistence type="predicted"/>
<sequence length="186" mass="20800">MIEIIVSDQCVAKLRRELARAGSDEIGGVLAAENLGDGHFLVLDLSVQRDGSFASFTRSSPRHGLFVRRFQERSGRDYERYNYLGEWHSHPSFPAMPSLPDLRQMQRLVEEPSQRAMFLALLVMKLGRSGSLEGSAHAFRRGLAPLRVGLSTEGPRELRPPSSEWGRALGASAWKREARGKTRKIA</sequence>
<dbReference type="GO" id="GO:0046872">
    <property type="term" value="F:metal ion binding"/>
    <property type="evidence" value="ECO:0007669"/>
    <property type="project" value="UniProtKB-KW"/>
</dbReference>
<keyword evidence="4" id="KW-0862">Zinc</keyword>
<evidence type="ECO:0000256" key="2">
    <source>
        <dbReference type="ARBA" id="ARBA00022723"/>
    </source>
</evidence>
<evidence type="ECO:0000259" key="6">
    <source>
        <dbReference type="Pfam" id="PF14464"/>
    </source>
</evidence>
<dbReference type="Pfam" id="PF14464">
    <property type="entry name" value="Prok-JAB"/>
    <property type="match status" value="1"/>
</dbReference>
<dbReference type="Gene3D" id="3.40.140.10">
    <property type="entry name" value="Cytidine Deaminase, domain 2"/>
    <property type="match status" value="1"/>
</dbReference>
<feature type="domain" description="JAB" evidence="6">
    <location>
        <begin position="9"/>
        <end position="117"/>
    </location>
</feature>
<dbReference type="Proteomes" id="UP000293912">
    <property type="component" value="Chromosome"/>
</dbReference>
<dbReference type="GO" id="GO:0006508">
    <property type="term" value="P:proteolysis"/>
    <property type="evidence" value="ECO:0007669"/>
    <property type="project" value="UniProtKB-KW"/>
</dbReference>
<reference evidence="7 8" key="1">
    <citation type="submission" date="2019-03" db="EMBL/GenBank/DDBJ databases">
        <authorList>
            <person name="Sebastian G."/>
            <person name="Baumann P."/>
            <person name="Ruckert C."/>
            <person name="Kalinowski J."/>
            <person name="Nebel B."/>
            <person name="Takors R."/>
            <person name="Blombach B."/>
        </authorList>
    </citation>
    <scope>NUCLEOTIDE SEQUENCE [LARGE SCALE GENOMIC DNA]</scope>
    <source>
        <strain evidence="7 8">DSM 1084</strain>
    </source>
</reference>
<evidence type="ECO:0000256" key="4">
    <source>
        <dbReference type="ARBA" id="ARBA00022833"/>
    </source>
</evidence>
<accession>A0A4P6X4W7</accession>
<protein>
    <recommendedName>
        <fullName evidence="6">JAB domain-containing protein</fullName>
    </recommendedName>
</protein>
<gene>
    <name evidence="7" type="ORF">HPF_14010</name>
</gene>
<evidence type="ECO:0000256" key="3">
    <source>
        <dbReference type="ARBA" id="ARBA00022801"/>
    </source>
</evidence>
<evidence type="ECO:0000313" key="7">
    <source>
        <dbReference type="EMBL" id="QBM28811.1"/>
    </source>
</evidence>
<dbReference type="KEGG" id="hpse:HPF_14010"/>
<dbReference type="RefSeq" id="WP_133156937.1">
    <property type="nucleotide sequence ID" value="NZ_CP037867.1"/>
</dbReference>
<dbReference type="SUPFAM" id="SSF102712">
    <property type="entry name" value="JAB1/MPN domain"/>
    <property type="match status" value="1"/>
</dbReference>
<organism evidence="7 8">
    <name type="scientific">Hydrogenophaga pseudoflava</name>
    <name type="common">Pseudomonas carboxydoflava</name>
    <dbReference type="NCBI Taxonomy" id="47421"/>
    <lineage>
        <taxon>Bacteria</taxon>
        <taxon>Pseudomonadati</taxon>
        <taxon>Pseudomonadota</taxon>
        <taxon>Betaproteobacteria</taxon>
        <taxon>Burkholderiales</taxon>
        <taxon>Comamonadaceae</taxon>
        <taxon>Hydrogenophaga</taxon>
    </lineage>
</organism>
<dbReference type="InterPro" id="IPR028090">
    <property type="entry name" value="JAB_dom_prok"/>
</dbReference>
<dbReference type="EMBL" id="CP037867">
    <property type="protein sequence ID" value="QBM28811.1"/>
    <property type="molecule type" value="Genomic_DNA"/>
</dbReference>
<keyword evidence="5" id="KW-0482">Metalloprotease</keyword>
<keyword evidence="8" id="KW-1185">Reference proteome</keyword>
<dbReference type="AlphaFoldDB" id="A0A4P6X4W7"/>
<dbReference type="GO" id="GO:0008237">
    <property type="term" value="F:metallopeptidase activity"/>
    <property type="evidence" value="ECO:0007669"/>
    <property type="project" value="UniProtKB-KW"/>
</dbReference>
<evidence type="ECO:0000256" key="5">
    <source>
        <dbReference type="ARBA" id="ARBA00023049"/>
    </source>
</evidence>